<keyword evidence="9" id="KW-1185">Reference proteome</keyword>
<dbReference type="VEuPathDB" id="VectorBase:AALB20_027744"/>
<dbReference type="InterPro" id="IPR001314">
    <property type="entry name" value="Peptidase_S1A"/>
</dbReference>
<feature type="domain" description="Peptidase S1" evidence="7">
    <location>
        <begin position="484"/>
        <end position="702"/>
    </location>
</feature>
<feature type="compositionally biased region" description="Low complexity" evidence="4">
    <location>
        <begin position="226"/>
        <end position="239"/>
    </location>
</feature>
<evidence type="ECO:0000256" key="6">
    <source>
        <dbReference type="SAM" id="SignalP"/>
    </source>
</evidence>
<dbReference type="InterPro" id="IPR001254">
    <property type="entry name" value="Trypsin_dom"/>
</dbReference>
<dbReference type="VEuPathDB" id="VectorBase:AALB001691"/>
<dbReference type="InterPro" id="IPR043504">
    <property type="entry name" value="Peptidase_S1_PA_chymotrypsin"/>
</dbReference>
<dbReference type="InterPro" id="IPR009003">
    <property type="entry name" value="Peptidase_S1_PA"/>
</dbReference>
<feature type="coiled-coil region" evidence="3">
    <location>
        <begin position="243"/>
        <end position="270"/>
    </location>
</feature>
<feature type="region of interest" description="Disordered" evidence="4">
    <location>
        <begin position="104"/>
        <end position="123"/>
    </location>
</feature>
<dbReference type="PANTHER" id="PTHR24252">
    <property type="entry name" value="ACROSIN-RELATED"/>
    <property type="match status" value="1"/>
</dbReference>
<keyword evidence="1" id="KW-1015">Disulfide bond</keyword>
<dbReference type="PRINTS" id="PR00722">
    <property type="entry name" value="CHYMOTRYPSIN"/>
</dbReference>
<evidence type="ECO:0000256" key="4">
    <source>
        <dbReference type="SAM" id="MobiDB-lite"/>
    </source>
</evidence>
<sequence length="954" mass="102719">MMKLTVLCCLAVVVLMIHAGDAAPRYQVLEPREGYVPVYIRVGDQPLADINPELAAAFQESVGRVSRSELAQALQADHGVAAHSSSLVASDSHSASDEHKILAPGSAAKAAPHAAAEHAAKPAAEPMTQLHPLTGTVTLCEHALPDKRKDYLKKGGYVPVYIRQGDQPLASISPELAAAFQESAGRTSRGKLIQELNRPVRFSSESSSDEELRNDITAKPSRPKVDSISSESNSNSDESISSEKEAKEAIQNLLKQMHKLNKAAVKANKVKEMYSLKRFLCALLAIVVLLFQLTSVGKILSLYCGMCISLIYYRSICSLEESALYNDILQPVPTNAPASRQFVKNLLQLKGGFHFFTSDQASSENRPVVQTPSKSTDDLPYMCSVRYREVHRCSATILNPTWLLTSGRCVHDGAPKLDTLSIVCGVRMYRTIDTVLLHPTYSIHPTVGTDLALVEFVCNMKPLTLVLWIAALILVAEAAPERRIFGGLEALPGELPYQVSIRRAFLTTRTHVCGGSIINQQHVLTAASCFWADLEARYDIVAGNLRIDQDADTQQVLTVLWIRTHPNYEGGASSFDVAVVRATSAFLYNNLVGPIALPPLNQQPTGVVRIGGWGSSSTSILPGNNFSNTLQKVFVPILDFDQCVAVLGGPGGPFDERSFCTGPLSGGISTCTGDAGGAAIQEQPNNVFLQVGIITWNILPCGANANAIKDRRIIGGVRAFPGEFPWMVSIQRLILTRANHVCGGSILNQFHVLTAAECFFNNQNSRYRVQAGKVLLNSFESTEQTINVLRFSMHALYDGTASPYDIATVRLASPFGFTAYIRPIQLPTPTIIPAGVVKFSGWGATSTGLLPSMPNDLQMFQVSIMPNEECQMMVNGAVGNGPVTEQNVCLGPATGGIGACSGDAGGAAVQTILGQDTIVGIISWQLASCGQAGNPSITTRVSAFVDWINQNSQI</sequence>
<dbReference type="PANTHER" id="PTHR24252:SF7">
    <property type="entry name" value="HYALIN"/>
    <property type="match status" value="1"/>
</dbReference>
<dbReference type="Pfam" id="PF00089">
    <property type="entry name" value="Trypsin"/>
    <property type="match status" value="3"/>
</dbReference>
<dbReference type="GO" id="GO:0004252">
    <property type="term" value="F:serine-type endopeptidase activity"/>
    <property type="evidence" value="ECO:0007669"/>
    <property type="project" value="InterPro"/>
</dbReference>
<dbReference type="GO" id="GO:0006508">
    <property type="term" value="P:proteolysis"/>
    <property type="evidence" value="ECO:0007669"/>
    <property type="project" value="InterPro"/>
</dbReference>
<protein>
    <recommendedName>
        <fullName evidence="7">Peptidase S1 domain-containing protein</fullName>
    </recommendedName>
</protein>
<evidence type="ECO:0000256" key="2">
    <source>
        <dbReference type="ARBA" id="ARBA00024195"/>
    </source>
</evidence>
<evidence type="ECO:0000313" key="8">
    <source>
        <dbReference type="EnsemblMetazoa" id="AALB001691-PA"/>
    </source>
</evidence>
<dbReference type="STRING" id="7167.A0A182F5E8"/>
<dbReference type="Proteomes" id="UP000069272">
    <property type="component" value="Chromosome 2L"/>
</dbReference>
<dbReference type="VEuPathDB" id="VectorBase:AALB20_038650"/>
<accession>A0A182F5E8</accession>
<evidence type="ECO:0000259" key="7">
    <source>
        <dbReference type="PROSITE" id="PS50240"/>
    </source>
</evidence>
<dbReference type="EnsemblMetazoa" id="AALB001691-RA">
    <property type="protein sequence ID" value="AALB001691-PA"/>
    <property type="gene ID" value="AALB001691"/>
</dbReference>
<dbReference type="VEuPathDB" id="VectorBase:AALB20_030799"/>
<proteinExistence type="inferred from homology"/>
<dbReference type="Gene3D" id="2.40.10.10">
    <property type="entry name" value="Trypsin-like serine proteases"/>
    <property type="match status" value="3"/>
</dbReference>
<keyword evidence="5" id="KW-1133">Transmembrane helix</keyword>
<dbReference type="SUPFAM" id="SSF50494">
    <property type="entry name" value="Trypsin-like serine proteases"/>
    <property type="match status" value="3"/>
</dbReference>
<organism evidence="8 9">
    <name type="scientific">Anopheles albimanus</name>
    <name type="common">New world malaria mosquito</name>
    <dbReference type="NCBI Taxonomy" id="7167"/>
    <lineage>
        <taxon>Eukaryota</taxon>
        <taxon>Metazoa</taxon>
        <taxon>Ecdysozoa</taxon>
        <taxon>Arthropoda</taxon>
        <taxon>Hexapoda</taxon>
        <taxon>Insecta</taxon>
        <taxon>Pterygota</taxon>
        <taxon>Neoptera</taxon>
        <taxon>Endopterygota</taxon>
        <taxon>Diptera</taxon>
        <taxon>Nematocera</taxon>
        <taxon>Culicoidea</taxon>
        <taxon>Culicidae</taxon>
        <taxon>Anophelinae</taxon>
        <taxon>Anopheles</taxon>
    </lineage>
</organism>
<feature type="transmembrane region" description="Helical" evidence="5">
    <location>
        <begin position="276"/>
        <end position="293"/>
    </location>
</feature>
<dbReference type="PROSITE" id="PS50240">
    <property type="entry name" value="TRYPSIN_DOM"/>
    <property type="match status" value="2"/>
</dbReference>
<dbReference type="FunFam" id="2.40.10.10:FF:000068">
    <property type="entry name" value="transmembrane protease serine 2"/>
    <property type="match status" value="2"/>
</dbReference>
<keyword evidence="3" id="KW-0175">Coiled coil</keyword>
<name>A0A182F5E8_ANOAL</name>
<feature type="domain" description="Peptidase S1" evidence="7">
    <location>
        <begin position="713"/>
        <end position="953"/>
    </location>
</feature>
<evidence type="ECO:0000256" key="5">
    <source>
        <dbReference type="SAM" id="Phobius"/>
    </source>
</evidence>
<evidence type="ECO:0000256" key="1">
    <source>
        <dbReference type="ARBA" id="ARBA00023157"/>
    </source>
</evidence>
<reference evidence="8" key="2">
    <citation type="submission" date="2022-08" db="UniProtKB">
        <authorList>
            <consortium name="EnsemblMetazoa"/>
        </authorList>
    </citation>
    <scope>IDENTIFICATION</scope>
    <source>
        <strain evidence="8">STECLA/ALBI9_A</strain>
    </source>
</reference>
<keyword evidence="5" id="KW-0812">Transmembrane</keyword>
<feature type="region of interest" description="Disordered" evidence="4">
    <location>
        <begin position="203"/>
        <end position="243"/>
    </location>
</feature>
<dbReference type="VEuPathDB" id="VectorBase:AALB20_033909"/>
<keyword evidence="5" id="KW-0472">Membrane</keyword>
<comment type="similarity">
    <text evidence="2">Belongs to the peptidase S1 family. CLIP subfamily.</text>
</comment>
<reference evidence="8 9" key="1">
    <citation type="journal article" date="2017" name="G3 (Bethesda)">
        <title>The Physical Genome Mapping of Anopheles albimanus Corrected Scaffold Misassemblies and Identified Interarm Rearrangements in Genus Anopheles.</title>
        <authorList>
            <person name="Artemov G.N."/>
            <person name="Peery A.N."/>
            <person name="Jiang X."/>
            <person name="Tu Z."/>
            <person name="Stegniy V.N."/>
            <person name="Sharakhova M.V."/>
            <person name="Sharakhov I.V."/>
        </authorList>
    </citation>
    <scope>NUCLEOTIDE SEQUENCE [LARGE SCALE GENOMIC DNA]</scope>
    <source>
        <strain evidence="8 9">ALBI9_A</strain>
    </source>
</reference>
<feature type="signal peptide" evidence="6">
    <location>
        <begin position="1"/>
        <end position="22"/>
    </location>
</feature>
<feature type="chain" id="PRO_5043870425" description="Peptidase S1 domain-containing protein" evidence="6">
    <location>
        <begin position="23"/>
        <end position="954"/>
    </location>
</feature>
<evidence type="ECO:0000313" key="9">
    <source>
        <dbReference type="Proteomes" id="UP000069272"/>
    </source>
</evidence>
<dbReference type="AlphaFoldDB" id="A0A182F5E8"/>
<evidence type="ECO:0000256" key="3">
    <source>
        <dbReference type="SAM" id="Coils"/>
    </source>
</evidence>
<keyword evidence="6" id="KW-0732">Signal</keyword>
<dbReference type="CDD" id="cd00190">
    <property type="entry name" value="Tryp_SPc"/>
    <property type="match status" value="2"/>
</dbReference>
<dbReference type="SMART" id="SM00020">
    <property type="entry name" value="Tryp_SPc"/>
    <property type="match status" value="2"/>
</dbReference>